<dbReference type="InterPro" id="IPR011101">
    <property type="entry name" value="DUF5131"/>
</dbReference>
<dbReference type="GO" id="GO:0007059">
    <property type="term" value="P:chromosome segregation"/>
    <property type="evidence" value="ECO:0007669"/>
    <property type="project" value="TreeGrafter"/>
</dbReference>
<name>A0A9X0U6N0_9BACT</name>
<dbReference type="Gene3D" id="3.90.1530.10">
    <property type="entry name" value="Conserved hypothetical protein from pyrococcus furiosus pfu- 392566-001, ParB domain"/>
    <property type="match status" value="1"/>
</dbReference>
<dbReference type="Pfam" id="PF02195">
    <property type="entry name" value="ParB_N"/>
    <property type="match status" value="1"/>
</dbReference>
<proteinExistence type="predicted"/>
<organism evidence="2 3">
    <name type="scientific">Tunturiibacter gelidiferens</name>
    <dbReference type="NCBI Taxonomy" id="3069689"/>
    <lineage>
        <taxon>Bacteria</taxon>
        <taxon>Pseudomonadati</taxon>
        <taxon>Acidobacteriota</taxon>
        <taxon>Terriglobia</taxon>
        <taxon>Terriglobales</taxon>
        <taxon>Acidobacteriaceae</taxon>
        <taxon>Tunturiibacter</taxon>
    </lineage>
</organism>
<dbReference type="SUPFAM" id="SSF110849">
    <property type="entry name" value="ParB/Sulfiredoxin"/>
    <property type="match status" value="1"/>
</dbReference>
<evidence type="ECO:0000313" key="2">
    <source>
        <dbReference type="EMBL" id="MBB5329992.1"/>
    </source>
</evidence>
<dbReference type="Proteomes" id="UP000535182">
    <property type="component" value="Unassembled WGS sequence"/>
</dbReference>
<protein>
    <submittedName>
        <fullName evidence="2">ParB/RepB/Spo0J family partition protein</fullName>
    </submittedName>
</protein>
<dbReference type="Pfam" id="PF07505">
    <property type="entry name" value="DUF5131"/>
    <property type="match status" value="1"/>
</dbReference>
<dbReference type="PANTHER" id="PTHR33375">
    <property type="entry name" value="CHROMOSOME-PARTITIONING PROTEIN PARB-RELATED"/>
    <property type="match status" value="1"/>
</dbReference>
<dbReference type="EMBL" id="JACHEB010000008">
    <property type="protein sequence ID" value="MBB5329992.1"/>
    <property type="molecule type" value="Genomic_DNA"/>
</dbReference>
<comment type="caution">
    <text evidence="2">The sequence shown here is derived from an EMBL/GenBank/DDBJ whole genome shotgun (WGS) entry which is preliminary data.</text>
</comment>
<evidence type="ECO:0000259" key="1">
    <source>
        <dbReference type="SMART" id="SM00470"/>
    </source>
</evidence>
<dbReference type="InterPro" id="IPR003115">
    <property type="entry name" value="ParB_N"/>
</dbReference>
<gene>
    <name evidence="2" type="ORF">HDF14_003621</name>
</gene>
<dbReference type="RefSeq" id="WP_183978985.1">
    <property type="nucleotide sequence ID" value="NZ_JACHEB010000008.1"/>
</dbReference>
<reference evidence="2 3" key="1">
    <citation type="submission" date="2020-08" db="EMBL/GenBank/DDBJ databases">
        <title>Genomic Encyclopedia of Type Strains, Phase IV (KMG-V): Genome sequencing to study the core and pangenomes of soil and plant-associated prokaryotes.</title>
        <authorList>
            <person name="Whitman W."/>
        </authorList>
    </citation>
    <scope>NUCLEOTIDE SEQUENCE [LARGE SCALE GENOMIC DNA]</scope>
    <source>
        <strain evidence="2 3">X5P2</strain>
    </source>
</reference>
<dbReference type="PANTHER" id="PTHR33375:SF1">
    <property type="entry name" value="CHROMOSOME-PARTITIONING PROTEIN PARB-RELATED"/>
    <property type="match status" value="1"/>
</dbReference>
<dbReference type="SMART" id="SM00470">
    <property type="entry name" value="ParB"/>
    <property type="match status" value="1"/>
</dbReference>
<sequence>MTDQPVLLALTELKPHPNNPRVVKRDDVIDAIAKQLQAGGFDTRHAITVRPVNGHYQIVSGHNRTEAAGLAGFQSIPAWVRDMDDEAAFMELILSNAQGELSPLERGIHALGATEKGKHNGRSISAYAEQVGRPEKSVNNEVLAARVASSPLMAKLAELTDKCTHLSTIHAAPETCWPPLVKRMIGESWTVAQTSEAVAAVRSLKAPRGYEKLFPLATLQTMLAEGENIDEITTKLIRTIERCRADLRDGFAGKDYLAQFESWLAEHGPWDSVAVYAHREELLSAQTKAQQEAEHKASKLKRAVTLAEWNSLSKSEQKLLLNTRNDKAKLNKQDGTSIEWARWSWNPITGCLHNCPYCYARDIAERFYTQKFEPSIVPTALSAPLNGVPPKEAAIDLGWKNIFTCSMADLFGNWVPSEWIETVFSIMRETPEWNFLLLTKFPQRLKEFTFPENAWPGTSIDLQARVPAAEKAMREADATVKWVSIEPFIEPITLDFSIFQWVVIGGASSSSQTPEWKPPRKWVLDMTSQAMTAGCAVYHKDNLNLARLRDYPGFAESEPAVAPSPFHYLKARVVEVASTQP</sequence>
<dbReference type="InterPro" id="IPR036086">
    <property type="entry name" value="ParB/Sulfiredoxin_sf"/>
</dbReference>
<dbReference type="InterPro" id="IPR050336">
    <property type="entry name" value="Chromosome_partition/occlusion"/>
</dbReference>
<keyword evidence="3" id="KW-1185">Reference proteome</keyword>
<evidence type="ECO:0000313" key="3">
    <source>
        <dbReference type="Proteomes" id="UP000535182"/>
    </source>
</evidence>
<dbReference type="AlphaFoldDB" id="A0A9X0U6N0"/>
<accession>A0A9X0U6N0</accession>
<dbReference type="GO" id="GO:0005694">
    <property type="term" value="C:chromosome"/>
    <property type="evidence" value="ECO:0007669"/>
    <property type="project" value="TreeGrafter"/>
</dbReference>
<feature type="domain" description="ParB-like N-terminal" evidence="1">
    <location>
        <begin position="6"/>
        <end position="96"/>
    </location>
</feature>